<reference evidence="4" key="1">
    <citation type="journal article" date="2020" name="mSystems">
        <title>Genome- and Community-Level Interaction Insights into Carbon Utilization and Element Cycling Functions of Hydrothermarchaeota in Hydrothermal Sediment.</title>
        <authorList>
            <person name="Zhou Z."/>
            <person name="Liu Y."/>
            <person name="Xu W."/>
            <person name="Pan J."/>
            <person name="Luo Z.H."/>
            <person name="Li M."/>
        </authorList>
    </citation>
    <scope>NUCLEOTIDE SEQUENCE [LARGE SCALE GENOMIC DNA]</scope>
    <source>
        <strain evidence="4">HyVt-458</strain>
    </source>
</reference>
<accession>A0A831RXU9</accession>
<comment type="caution">
    <text evidence="4">The sequence shown here is derived from an EMBL/GenBank/DDBJ whole genome shotgun (WGS) entry which is preliminary data.</text>
</comment>
<feature type="region of interest" description="Disordered" evidence="1">
    <location>
        <begin position="72"/>
        <end position="99"/>
    </location>
</feature>
<dbReference type="AlphaFoldDB" id="A0A831RXU9"/>
<evidence type="ECO:0000313" key="4">
    <source>
        <dbReference type="EMBL" id="HEC07242.1"/>
    </source>
</evidence>
<keyword evidence="2" id="KW-0732">Signal</keyword>
<proteinExistence type="predicted"/>
<name>A0A831RXU9_9GAMM</name>
<gene>
    <name evidence="4" type="ORF">ENJ12_10340</name>
</gene>
<feature type="chain" id="PRO_5032996291" evidence="2">
    <location>
        <begin position="22"/>
        <end position="142"/>
    </location>
</feature>
<feature type="domain" description="DUF4124" evidence="3">
    <location>
        <begin position="15"/>
        <end position="43"/>
    </location>
</feature>
<evidence type="ECO:0000259" key="3">
    <source>
        <dbReference type="Pfam" id="PF13511"/>
    </source>
</evidence>
<feature type="compositionally biased region" description="Basic residues" evidence="1">
    <location>
        <begin position="79"/>
        <end position="92"/>
    </location>
</feature>
<dbReference type="Proteomes" id="UP000886339">
    <property type="component" value="Unassembled WGS sequence"/>
</dbReference>
<feature type="signal peptide" evidence="2">
    <location>
        <begin position="1"/>
        <end position="21"/>
    </location>
</feature>
<protein>
    <submittedName>
        <fullName evidence="4">DUF4124 domain-containing protein</fullName>
    </submittedName>
</protein>
<sequence>MSKASICFFFIISFLPISSQAAQVYRCVATDGSVSFQQQACEGEGTRMETGEAQAVWASLRSGEQSLYDQYRKRDRDRLKRKRQIARNRQKPRTADDRTCWKKRQQLESVSARLRRGYKASQGNELRRRRDSYEDYLRTFCP</sequence>
<dbReference type="Pfam" id="PF13511">
    <property type="entry name" value="DUF4124"/>
    <property type="match status" value="1"/>
</dbReference>
<organism evidence="4">
    <name type="scientific">Thiolapillus brandeum</name>
    <dbReference type="NCBI Taxonomy" id="1076588"/>
    <lineage>
        <taxon>Bacteria</taxon>
        <taxon>Pseudomonadati</taxon>
        <taxon>Pseudomonadota</taxon>
        <taxon>Gammaproteobacteria</taxon>
        <taxon>Chromatiales</taxon>
        <taxon>Sedimenticolaceae</taxon>
        <taxon>Thiolapillus</taxon>
    </lineage>
</organism>
<evidence type="ECO:0000256" key="2">
    <source>
        <dbReference type="SAM" id="SignalP"/>
    </source>
</evidence>
<dbReference type="InterPro" id="IPR025392">
    <property type="entry name" value="DUF4124"/>
</dbReference>
<evidence type="ECO:0000256" key="1">
    <source>
        <dbReference type="SAM" id="MobiDB-lite"/>
    </source>
</evidence>
<dbReference type="EMBL" id="DRLF01000356">
    <property type="protein sequence ID" value="HEC07242.1"/>
    <property type="molecule type" value="Genomic_DNA"/>
</dbReference>